<dbReference type="OrthoDB" id="3781185at2759"/>
<dbReference type="Proteomes" id="UP000800035">
    <property type="component" value="Unassembled WGS sequence"/>
</dbReference>
<accession>A0A6A5U885</accession>
<gene>
    <name evidence="1" type="ORF">CC80DRAFT_371169</name>
</gene>
<protein>
    <submittedName>
        <fullName evidence="1">Uncharacterized protein</fullName>
    </submittedName>
</protein>
<keyword evidence="2" id="KW-1185">Reference proteome</keyword>
<reference evidence="1" key="1">
    <citation type="journal article" date="2020" name="Stud. Mycol.">
        <title>101 Dothideomycetes genomes: a test case for predicting lifestyles and emergence of pathogens.</title>
        <authorList>
            <person name="Haridas S."/>
            <person name="Albert R."/>
            <person name="Binder M."/>
            <person name="Bloem J."/>
            <person name="Labutti K."/>
            <person name="Salamov A."/>
            <person name="Andreopoulos B."/>
            <person name="Baker S."/>
            <person name="Barry K."/>
            <person name="Bills G."/>
            <person name="Bluhm B."/>
            <person name="Cannon C."/>
            <person name="Castanera R."/>
            <person name="Culley D."/>
            <person name="Daum C."/>
            <person name="Ezra D."/>
            <person name="Gonzalez J."/>
            <person name="Henrissat B."/>
            <person name="Kuo A."/>
            <person name="Liang C."/>
            <person name="Lipzen A."/>
            <person name="Lutzoni F."/>
            <person name="Magnuson J."/>
            <person name="Mondo S."/>
            <person name="Nolan M."/>
            <person name="Ohm R."/>
            <person name="Pangilinan J."/>
            <person name="Park H.-J."/>
            <person name="Ramirez L."/>
            <person name="Alfaro M."/>
            <person name="Sun H."/>
            <person name="Tritt A."/>
            <person name="Yoshinaga Y."/>
            <person name="Zwiers L.-H."/>
            <person name="Turgeon B."/>
            <person name="Goodwin S."/>
            <person name="Spatafora J."/>
            <person name="Crous P."/>
            <person name="Grigoriev I."/>
        </authorList>
    </citation>
    <scope>NUCLEOTIDE SEQUENCE</scope>
    <source>
        <strain evidence="1">CBS 675.92</strain>
    </source>
</reference>
<proteinExistence type="predicted"/>
<feature type="non-terminal residue" evidence="1">
    <location>
        <position position="153"/>
    </location>
</feature>
<dbReference type="AlphaFoldDB" id="A0A6A5U885"/>
<dbReference type="EMBL" id="ML976983">
    <property type="protein sequence ID" value="KAF1960189.1"/>
    <property type="molecule type" value="Genomic_DNA"/>
</dbReference>
<name>A0A6A5U885_9PLEO</name>
<evidence type="ECO:0000313" key="2">
    <source>
        <dbReference type="Proteomes" id="UP000800035"/>
    </source>
</evidence>
<organism evidence="1 2">
    <name type="scientific">Byssothecium circinans</name>
    <dbReference type="NCBI Taxonomy" id="147558"/>
    <lineage>
        <taxon>Eukaryota</taxon>
        <taxon>Fungi</taxon>
        <taxon>Dikarya</taxon>
        <taxon>Ascomycota</taxon>
        <taxon>Pezizomycotina</taxon>
        <taxon>Dothideomycetes</taxon>
        <taxon>Pleosporomycetidae</taxon>
        <taxon>Pleosporales</taxon>
        <taxon>Massarineae</taxon>
        <taxon>Massarinaceae</taxon>
        <taxon>Byssothecium</taxon>
    </lineage>
</organism>
<evidence type="ECO:0000313" key="1">
    <source>
        <dbReference type="EMBL" id="KAF1960189.1"/>
    </source>
</evidence>
<sequence>MATESDPAVTRVTVVLNTPDDWFIWLFIRRDVANRHGLWQYINPDVAKEDLPELQEPLEPQLTDYELEATRLSHLSADDRESYRWECDRWERRRSEYRTQMKAMADLNMDISKTIAARHIHLIEDHDTPYDRLVTLKKFFCPTDATRRRELAD</sequence>